<dbReference type="RefSeq" id="WP_183599744.1">
    <property type="nucleotide sequence ID" value="NZ_JACHXK010000004.1"/>
</dbReference>
<dbReference type="EMBL" id="JACHXK010000004">
    <property type="protein sequence ID" value="MBB3110053.1"/>
    <property type="molecule type" value="Genomic_DNA"/>
</dbReference>
<sequence length="137" mass="15820">MDKQQRKQLVQSYQEREREMGVYAITNKINGKQMIGASANLEGSWNRDKFGLQMGSHENKELQADWNRYGADAFVFEVLEKFKTDEKLTFAYDDVLHPDVAAQGAAKMRGYRKAAAKQAEIWIEKMNSYSPNGYNER</sequence>
<name>A0A7W5FME6_9BACL</name>
<dbReference type="AlphaFoldDB" id="A0A7W5FME6"/>
<evidence type="ECO:0000313" key="1">
    <source>
        <dbReference type="EMBL" id="MBB3110053.1"/>
    </source>
</evidence>
<dbReference type="CDD" id="cd10451">
    <property type="entry name" value="GIY-YIG_LuxR_like"/>
    <property type="match status" value="1"/>
</dbReference>
<evidence type="ECO:0008006" key="3">
    <source>
        <dbReference type="Google" id="ProtNLM"/>
    </source>
</evidence>
<gene>
    <name evidence="1" type="ORF">FHS18_002120</name>
</gene>
<proteinExistence type="predicted"/>
<protein>
    <recommendedName>
        <fullName evidence="3">GIY-YIG nuclease family protein</fullName>
    </recommendedName>
</protein>
<reference evidence="1 2" key="1">
    <citation type="submission" date="2020-08" db="EMBL/GenBank/DDBJ databases">
        <title>Genomic Encyclopedia of Type Strains, Phase III (KMG-III): the genomes of soil and plant-associated and newly described type strains.</title>
        <authorList>
            <person name="Whitman W."/>
        </authorList>
    </citation>
    <scope>NUCLEOTIDE SEQUENCE [LARGE SCALE GENOMIC DNA]</scope>
    <source>
        <strain evidence="1 2">CECT 5862</strain>
    </source>
</reference>
<dbReference type="Proteomes" id="UP000570361">
    <property type="component" value="Unassembled WGS sequence"/>
</dbReference>
<dbReference type="SUPFAM" id="SSF82771">
    <property type="entry name" value="GIY-YIG endonuclease"/>
    <property type="match status" value="1"/>
</dbReference>
<comment type="caution">
    <text evidence="1">The sequence shown here is derived from an EMBL/GenBank/DDBJ whole genome shotgun (WGS) entry which is preliminary data.</text>
</comment>
<evidence type="ECO:0000313" key="2">
    <source>
        <dbReference type="Proteomes" id="UP000570361"/>
    </source>
</evidence>
<organism evidence="1 2">
    <name type="scientific">Paenibacillus phyllosphaerae</name>
    <dbReference type="NCBI Taxonomy" id="274593"/>
    <lineage>
        <taxon>Bacteria</taxon>
        <taxon>Bacillati</taxon>
        <taxon>Bacillota</taxon>
        <taxon>Bacilli</taxon>
        <taxon>Bacillales</taxon>
        <taxon>Paenibacillaceae</taxon>
        <taxon>Paenibacillus</taxon>
    </lineage>
</organism>
<dbReference type="Gene3D" id="3.40.1440.10">
    <property type="entry name" value="GIY-YIG endonuclease"/>
    <property type="match status" value="1"/>
</dbReference>
<dbReference type="InterPro" id="IPR035901">
    <property type="entry name" value="GIY-YIG_endonuc_sf"/>
</dbReference>
<keyword evidence="2" id="KW-1185">Reference proteome</keyword>
<accession>A0A7W5FME6</accession>